<organism evidence="2">
    <name type="scientific">Desulfitobacterium hafniense</name>
    <name type="common">Desulfitobacterium frappieri</name>
    <dbReference type="NCBI Taxonomy" id="49338"/>
    <lineage>
        <taxon>Bacteria</taxon>
        <taxon>Bacillati</taxon>
        <taxon>Bacillota</taxon>
        <taxon>Clostridia</taxon>
        <taxon>Eubacteriales</taxon>
        <taxon>Desulfitobacteriaceae</taxon>
        <taxon>Desulfitobacterium</taxon>
    </lineage>
</organism>
<dbReference type="PATRIC" id="fig|49338.4.peg.2805"/>
<proteinExistence type="predicted"/>
<sequence length="46" mass="5223">MKKTATLMLATFLLFFMSFPVSAEIISKNNLPELVDEISKLDSPKY</sequence>
<dbReference type="EMBL" id="LK996017">
    <property type="protein sequence ID" value="CDX02501.1"/>
    <property type="molecule type" value="Genomic_DNA"/>
</dbReference>
<feature type="chain" id="PRO_5001932739" evidence="1">
    <location>
        <begin position="24"/>
        <end position="46"/>
    </location>
</feature>
<keyword evidence="1" id="KW-0732">Signal</keyword>
<feature type="signal peptide" evidence="1">
    <location>
        <begin position="1"/>
        <end position="23"/>
    </location>
</feature>
<name>A0A098B3R0_DESHA</name>
<accession>A0A098B3R0</accession>
<gene>
    <name evidence="2" type="ORF">DPCES_2614</name>
</gene>
<evidence type="ECO:0000313" key="2">
    <source>
        <dbReference type="EMBL" id="CDX02501.1"/>
    </source>
</evidence>
<dbReference type="AlphaFoldDB" id="A0A098B3R0"/>
<evidence type="ECO:0000256" key="1">
    <source>
        <dbReference type="SAM" id="SignalP"/>
    </source>
</evidence>
<reference evidence="2" key="1">
    <citation type="submission" date="2014-07" db="EMBL/GenBank/DDBJ databases">
        <authorList>
            <person name="Hornung V.Bastian."/>
        </authorList>
    </citation>
    <scope>NUCLEOTIDE SEQUENCE</scope>
    <source>
        <strain evidence="2">PCE-S</strain>
    </source>
</reference>
<protein>
    <submittedName>
        <fullName evidence="2">Uncharacterized protein</fullName>
    </submittedName>
</protein>
<dbReference type="RefSeq" id="WP_208925732.1">
    <property type="nucleotide sequence ID" value="NZ_LK996017.1"/>
</dbReference>